<dbReference type="GO" id="GO:0003974">
    <property type="term" value="F:UDP-N-acetylglucosamine 4-epimerase activity"/>
    <property type="evidence" value="ECO:0007669"/>
    <property type="project" value="UniProtKB-EC"/>
</dbReference>
<evidence type="ECO:0000256" key="5">
    <source>
        <dbReference type="ARBA" id="ARBA00023144"/>
    </source>
</evidence>
<accession>G3MGU2</accession>
<dbReference type="EMBL" id="JO841093">
    <property type="protein sequence ID" value="AEO32710.1"/>
    <property type="molecule type" value="mRNA"/>
</dbReference>
<sequence length="466" mass="52061">LRVLDLARAALNGYVCTRCKPTYWVLSRASREPRGTQLLWVNNTGTHYPELKLTRLPSASPFPVVPCHGCTTLHRFLFNRTSDATKGVVKMSGARTVFVTGAAGFIGSHTVIELLKAGYRVIGIDNFANAVPGENGQAASLERAQELTGRTMEFYPCDLLEKSSLERIFDKYKIDFVIHFAAMKAVGESMQKPLFYYKNNIVSTINLLEVMKEHGVYSMVFSSSCVVYGNPQYLPIDEAHPTGNVTNVYGRTKYAIEQMLEDICKAEKQWNIIALRYFNPLGAHPSGKIGEDPIRAFTNLMPVIGEVAVGKRSELAVLGGDYDTEDGTSVRDFIHVMDLATGHVAALERLEQNPRYKVYNLGTGKGYTVLQLIDAFEKVTGKKIPYKIHDRRLGDIPAIWGDCSLAEKELRWKAQHGIERMCEDFWRWLTSNPAGYRTDNPRTSLKINTEIGCGDSSLAPELDCDK</sequence>
<evidence type="ECO:0000256" key="6">
    <source>
        <dbReference type="ARBA" id="ARBA00023235"/>
    </source>
</evidence>
<dbReference type="GO" id="GO:0003978">
    <property type="term" value="F:UDP-glucose 4-epimerase activity"/>
    <property type="evidence" value="ECO:0007669"/>
    <property type="project" value="InterPro"/>
</dbReference>
<evidence type="ECO:0000256" key="1">
    <source>
        <dbReference type="ARBA" id="ARBA00000014"/>
    </source>
</evidence>
<dbReference type="AlphaFoldDB" id="G3MGU2"/>
<dbReference type="CDD" id="cd05247">
    <property type="entry name" value="UDP_G4E_1_SDR_e"/>
    <property type="match status" value="1"/>
</dbReference>
<keyword evidence="6" id="KW-0413">Isomerase</keyword>
<dbReference type="Pfam" id="PF01370">
    <property type="entry name" value="Epimerase"/>
    <property type="match status" value="1"/>
</dbReference>
<feature type="domain" description="NAD-dependent epimerase/dehydratase" evidence="8">
    <location>
        <begin position="97"/>
        <end position="362"/>
    </location>
</feature>
<dbReference type="NCBIfam" id="NF007956">
    <property type="entry name" value="PRK10675.1"/>
    <property type="match status" value="1"/>
</dbReference>
<dbReference type="PANTHER" id="PTHR43725:SF31">
    <property type="entry name" value="UDP-GLUCOSE 4-EPIMERASE"/>
    <property type="match status" value="1"/>
</dbReference>
<dbReference type="InterPro" id="IPR001509">
    <property type="entry name" value="Epimerase_deHydtase"/>
</dbReference>
<dbReference type="Gene3D" id="3.40.50.720">
    <property type="entry name" value="NAD(P)-binding Rossmann-like Domain"/>
    <property type="match status" value="1"/>
</dbReference>
<dbReference type="Gene3D" id="3.90.25.10">
    <property type="entry name" value="UDP-galactose 4-epimerase, domain 1"/>
    <property type="match status" value="1"/>
</dbReference>
<dbReference type="GO" id="GO:0005829">
    <property type="term" value="C:cytosol"/>
    <property type="evidence" value="ECO:0007669"/>
    <property type="project" value="TreeGrafter"/>
</dbReference>
<feature type="non-terminal residue" evidence="9">
    <location>
        <position position="1"/>
    </location>
</feature>
<dbReference type="PANTHER" id="PTHR43725">
    <property type="entry name" value="UDP-GLUCOSE 4-EPIMERASE"/>
    <property type="match status" value="1"/>
</dbReference>
<organism evidence="9">
    <name type="scientific">Amblyomma maculatum</name>
    <name type="common">Gulf Coast tick</name>
    <dbReference type="NCBI Taxonomy" id="34609"/>
    <lineage>
        <taxon>Eukaryota</taxon>
        <taxon>Metazoa</taxon>
        <taxon>Ecdysozoa</taxon>
        <taxon>Arthropoda</taxon>
        <taxon>Chelicerata</taxon>
        <taxon>Arachnida</taxon>
        <taxon>Acari</taxon>
        <taxon>Parasitiformes</taxon>
        <taxon>Ixodida</taxon>
        <taxon>Ixodoidea</taxon>
        <taxon>Ixodidae</taxon>
        <taxon>Amblyomminae</taxon>
        <taxon>Amblyomma</taxon>
    </lineage>
</organism>
<comment type="catalytic activity">
    <reaction evidence="1">
        <text>UDP-N-acetyl-alpha-D-glucosamine = UDP-N-acetyl-alpha-D-galactosamine</text>
        <dbReference type="Rhea" id="RHEA:20517"/>
        <dbReference type="ChEBI" id="CHEBI:57705"/>
        <dbReference type="ChEBI" id="CHEBI:67138"/>
        <dbReference type="EC" id="5.1.3.7"/>
    </reaction>
</comment>
<evidence type="ECO:0000256" key="3">
    <source>
        <dbReference type="ARBA" id="ARBA00013175"/>
    </source>
</evidence>
<comment type="cofactor">
    <cofactor evidence="2">
        <name>NAD(+)</name>
        <dbReference type="ChEBI" id="CHEBI:57540"/>
    </cofactor>
</comment>
<name>G3MGU2_AMBMU</name>
<dbReference type="InterPro" id="IPR036291">
    <property type="entry name" value="NAD(P)-bd_dom_sf"/>
</dbReference>
<evidence type="ECO:0000256" key="7">
    <source>
        <dbReference type="ARBA" id="ARBA00031827"/>
    </source>
</evidence>
<dbReference type="NCBIfam" id="TIGR01179">
    <property type="entry name" value="galE"/>
    <property type="match status" value="1"/>
</dbReference>
<keyword evidence="5" id="KW-0299">Galactose metabolism</keyword>
<dbReference type="GO" id="GO:0033499">
    <property type="term" value="P:galactose catabolic process via UDP-galactose, Leloir pathway"/>
    <property type="evidence" value="ECO:0007669"/>
    <property type="project" value="TreeGrafter"/>
</dbReference>
<keyword evidence="4" id="KW-0520">NAD</keyword>
<evidence type="ECO:0000256" key="2">
    <source>
        <dbReference type="ARBA" id="ARBA00001911"/>
    </source>
</evidence>
<proteinExistence type="evidence at transcript level"/>
<dbReference type="SUPFAM" id="SSF51735">
    <property type="entry name" value="NAD(P)-binding Rossmann-fold domains"/>
    <property type="match status" value="1"/>
</dbReference>
<dbReference type="EC" id="5.1.3.7" evidence="3"/>
<dbReference type="InterPro" id="IPR005886">
    <property type="entry name" value="UDP_G4E"/>
</dbReference>
<protein>
    <recommendedName>
        <fullName evidence="7">UDP-N-acetylglucosamine 4-epimerase</fullName>
        <ecNumber evidence="3">5.1.3.7</ecNumber>
    </recommendedName>
    <alternativeName>
        <fullName evidence="7">UDP-N-acetylglucosamine 4-epimerase</fullName>
    </alternativeName>
</protein>
<evidence type="ECO:0000259" key="8">
    <source>
        <dbReference type="Pfam" id="PF01370"/>
    </source>
</evidence>
<keyword evidence="5" id="KW-0119">Carbohydrate metabolism</keyword>
<evidence type="ECO:0000256" key="4">
    <source>
        <dbReference type="ARBA" id="ARBA00023027"/>
    </source>
</evidence>
<reference evidence="9" key="1">
    <citation type="journal article" date="2011" name="PLoS ONE">
        <title>A deep insight into the sialotranscriptome of the gulf coast tick, Amblyomma maculatum.</title>
        <authorList>
            <person name="Karim S."/>
            <person name="Singh P."/>
            <person name="Ribeiro J.M."/>
        </authorList>
    </citation>
    <scope>NUCLEOTIDE SEQUENCE</scope>
    <source>
        <tissue evidence="9">Salivary gland</tissue>
    </source>
</reference>
<evidence type="ECO:0000313" key="9">
    <source>
        <dbReference type="EMBL" id="AEO32710.1"/>
    </source>
</evidence>